<name>A0AAU7QB50_9GAMM</name>
<accession>A0AAU7QB50</accession>
<feature type="domain" description="SGNH hydrolase-type esterase" evidence="2">
    <location>
        <begin position="217"/>
        <end position="413"/>
    </location>
</feature>
<dbReference type="CDD" id="cd01830">
    <property type="entry name" value="XynE_like"/>
    <property type="match status" value="1"/>
</dbReference>
<dbReference type="GO" id="GO:0016788">
    <property type="term" value="F:hydrolase activity, acting on ester bonds"/>
    <property type="evidence" value="ECO:0007669"/>
    <property type="project" value="UniProtKB-ARBA"/>
</dbReference>
<keyword evidence="3" id="KW-0378">Hydrolase</keyword>
<protein>
    <submittedName>
        <fullName evidence="3">SGNH/GDSL hydrolase family protein</fullName>
    </submittedName>
</protein>
<feature type="signal peptide" evidence="1">
    <location>
        <begin position="1"/>
        <end position="34"/>
    </location>
</feature>
<dbReference type="InterPro" id="IPR013830">
    <property type="entry name" value="SGNH_hydro"/>
</dbReference>
<evidence type="ECO:0000256" key="1">
    <source>
        <dbReference type="SAM" id="SignalP"/>
    </source>
</evidence>
<dbReference type="PANTHER" id="PTHR43784">
    <property type="entry name" value="GDSL-LIKE LIPASE/ACYLHYDROLASE, PUTATIVE (AFU_ORTHOLOGUE AFUA_2G00820)-RELATED"/>
    <property type="match status" value="1"/>
</dbReference>
<feature type="chain" id="PRO_5043515386" evidence="1">
    <location>
        <begin position="35"/>
        <end position="429"/>
    </location>
</feature>
<proteinExistence type="predicted"/>
<dbReference type="PANTHER" id="PTHR43784:SF2">
    <property type="entry name" value="GDSL-LIKE LIPASE_ACYLHYDROLASE, PUTATIVE (AFU_ORTHOLOGUE AFUA_2G00820)-RELATED"/>
    <property type="match status" value="1"/>
</dbReference>
<dbReference type="AlphaFoldDB" id="A0AAU7QB50"/>
<dbReference type="Gene3D" id="3.40.50.1110">
    <property type="entry name" value="SGNH hydrolase"/>
    <property type="match status" value="1"/>
</dbReference>
<evidence type="ECO:0000313" key="3">
    <source>
        <dbReference type="EMBL" id="XBS70142.1"/>
    </source>
</evidence>
<dbReference type="Pfam" id="PF13472">
    <property type="entry name" value="Lipase_GDSL_2"/>
    <property type="match status" value="1"/>
</dbReference>
<reference evidence="3" key="1">
    <citation type="submission" date="2024-06" db="EMBL/GenBank/DDBJ databases">
        <authorList>
            <person name="Coelho C."/>
            <person name="Bento M."/>
            <person name="Garcia E."/>
            <person name="Camelo A."/>
            <person name="Brandao I."/>
            <person name="Espirito Santo C."/>
            <person name="Trovao J."/>
            <person name="Verissimo A."/>
            <person name="Costa J."/>
            <person name="Tiago I."/>
        </authorList>
    </citation>
    <scope>NUCLEOTIDE SEQUENCE</scope>
    <source>
        <strain evidence="3">KWT182</strain>
    </source>
</reference>
<dbReference type="InterPro" id="IPR036514">
    <property type="entry name" value="SGNH_hydro_sf"/>
</dbReference>
<dbReference type="SUPFAM" id="SSF52266">
    <property type="entry name" value="SGNH hydrolase"/>
    <property type="match status" value="1"/>
</dbReference>
<keyword evidence="1" id="KW-0732">Signal</keyword>
<evidence type="ECO:0000259" key="2">
    <source>
        <dbReference type="Pfam" id="PF13472"/>
    </source>
</evidence>
<gene>
    <name evidence="3" type="ORF">ABK905_02270</name>
</gene>
<dbReference type="InterPro" id="IPR053140">
    <property type="entry name" value="GDSL_Rv0518-like"/>
</dbReference>
<dbReference type="EMBL" id="CP157947">
    <property type="protein sequence ID" value="XBS70142.1"/>
    <property type="molecule type" value="Genomic_DNA"/>
</dbReference>
<organism evidence="3">
    <name type="scientific">Acerihabitans sp. KWT182</name>
    <dbReference type="NCBI Taxonomy" id="3157919"/>
    <lineage>
        <taxon>Bacteria</taxon>
        <taxon>Pseudomonadati</taxon>
        <taxon>Pseudomonadota</taxon>
        <taxon>Gammaproteobacteria</taxon>
        <taxon>Enterobacterales</taxon>
        <taxon>Pectobacteriaceae</taxon>
        <taxon>Acerihabitans</taxon>
    </lineage>
</organism>
<sequence length="429" mass="45881">MMANRSSRSRLLSGYLFGLFALALLSLSTPSAGAKPSGHWISTWTASPQAVWGKDFPFPTHIPDRLANQTVRQQARISLGGGKRLRIAFSNAYGQTPLTLGRASVALAGDQGAIDVRSLHLLTFGGKTLAAIPPGATLISDPVDLAVPSLASLAVSLYLPQQTPTTTFHWDARQTAWIAAGDQSLTKNIDMDQPITARTLLSAILVDAPRSEGMVAVIGDSVTDGNGASMDANARWPDFLAQRLAPRGIAVINAGISGARLLSDGMGDKALSRFNRDVLHQDGVRSVIVLLGINDISWPGTLYAPRSPLPSRDALIGGYRQLIAKAHAGGIRIIGATLPPFEGALPGTPLDNYYRADKDALRHEINHWIRASHAFDAVIDFDALLRDPARPSRLNPAYDSGDHLHPGDAGNRAMAYAINLDLLLPPRHH</sequence>